<dbReference type="PANTHER" id="PTHR37309">
    <property type="entry name" value="SLR0284 PROTEIN"/>
    <property type="match status" value="1"/>
</dbReference>
<dbReference type="EMBL" id="CP087164">
    <property type="protein sequence ID" value="UGS36877.1"/>
    <property type="molecule type" value="Genomic_DNA"/>
</dbReference>
<evidence type="ECO:0008006" key="5">
    <source>
        <dbReference type="Google" id="ProtNLM"/>
    </source>
</evidence>
<keyword evidence="4" id="KW-1185">Reference proteome</keyword>
<accession>A0A9E6XZK6</accession>
<dbReference type="InterPro" id="IPR007165">
    <property type="entry name" value="Phage_holin_4_2"/>
</dbReference>
<evidence type="ECO:0000313" key="3">
    <source>
        <dbReference type="EMBL" id="UGS36877.1"/>
    </source>
</evidence>
<dbReference type="InterPro" id="IPR002591">
    <property type="entry name" value="Phosphodiest/P_Trfase"/>
</dbReference>
<dbReference type="InterPro" id="IPR017850">
    <property type="entry name" value="Alkaline_phosphatase_core_sf"/>
</dbReference>
<evidence type="ECO:0000256" key="1">
    <source>
        <dbReference type="SAM" id="MobiDB-lite"/>
    </source>
</evidence>
<name>A0A9E6XZK6_9ACTN</name>
<dbReference type="Pfam" id="PF01663">
    <property type="entry name" value="Phosphodiest"/>
    <property type="match status" value="1"/>
</dbReference>
<dbReference type="Proteomes" id="UP001162834">
    <property type="component" value="Chromosome"/>
</dbReference>
<dbReference type="RefSeq" id="WP_259310941.1">
    <property type="nucleotide sequence ID" value="NZ_CP087164.1"/>
</dbReference>
<keyword evidence="2" id="KW-0812">Transmembrane</keyword>
<evidence type="ECO:0000313" key="4">
    <source>
        <dbReference type="Proteomes" id="UP001162834"/>
    </source>
</evidence>
<proteinExistence type="predicted"/>
<protein>
    <recommendedName>
        <fullName evidence="5">Phage holin family protein</fullName>
    </recommendedName>
</protein>
<feature type="transmembrane region" description="Helical" evidence="2">
    <location>
        <begin position="59"/>
        <end position="82"/>
    </location>
</feature>
<feature type="region of interest" description="Disordered" evidence="1">
    <location>
        <begin position="479"/>
        <end position="546"/>
    </location>
</feature>
<feature type="transmembrane region" description="Helical" evidence="2">
    <location>
        <begin position="94"/>
        <end position="114"/>
    </location>
</feature>
<dbReference type="SUPFAM" id="SSF53649">
    <property type="entry name" value="Alkaline phosphatase-like"/>
    <property type="match status" value="1"/>
</dbReference>
<evidence type="ECO:0000256" key="2">
    <source>
        <dbReference type="SAM" id="Phobius"/>
    </source>
</evidence>
<organism evidence="3 4">
    <name type="scientific">Capillimicrobium parvum</name>
    <dbReference type="NCBI Taxonomy" id="2884022"/>
    <lineage>
        <taxon>Bacteria</taxon>
        <taxon>Bacillati</taxon>
        <taxon>Actinomycetota</taxon>
        <taxon>Thermoleophilia</taxon>
        <taxon>Solirubrobacterales</taxon>
        <taxon>Capillimicrobiaceae</taxon>
        <taxon>Capillimicrobium</taxon>
    </lineage>
</organism>
<dbReference type="Pfam" id="PF04020">
    <property type="entry name" value="Phage_holin_4_2"/>
    <property type="match status" value="1"/>
</dbReference>
<dbReference type="Gene3D" id="3.40.720.10">
    <property type="entry name" value="Alkaline Phosphatase, subunit A"/>
    <property type="match status" value="1"/>
</dbReference>
<dbReference type="KEGG" id="sbae:DSM104329_03288"/>
<gene>
    <name evidence="3" type="ORF">DSM104329_03288</name>
</gene>
<reference evidence="3" key="1">
    <citation type="journal article" date="2022" name="Int. J. Syst. Evol. Microbiol.">
        <title>Pseudomonas aegrilactucae sp. nov. and Pseudomonas morbosilactucae sp. nov., pathogens causing bacterial rot of lettuce in Japan.</title>
        <authorList>
            <person name="Sawada H."/>
            <person name="Fujikawa T."/>
            <person name="Satou M."/>
        </authorList>
    </citation>
    <scope>NUCLEOTIDE SEQUENCE</scope>
    <source>
        <strain evidence="3">0166_1</strain>
    </source>
</reference>
<keyword evidence="2" id="KW-0472">Membrane</keyword>
<feature type="transmembrane region" description="Helical" evidence="2">
    <location>
        <begin position="31"/>
        <end position="52"/>
    </location>
</feature>
<dbReference type="PANTHER" id="PTHR37309:SF1">
    <property type="entry name" value="SLR0284 PROTEIN"/>
    <property type="match status" value="1"/>
</dbReference>
<sequence length="724" mass="76999">MIRRALVTVVVSTLALLVLNAILPGFHVDTIGAAVGAAVVCAVLNALVWPLVIRFALPITVLTLGGAVLLLNGLVVLAAAWIVPGVHVDDIWTAIAVTFGLTAASTLAGSAAAIDDEGRVRRHLRRHAPAGRGDDGVPGVLFLEIDGLAHEVLVRALRDGNAPTLSRWLRDGSHRLVRWETDWSSQTGACQAGLLHGDNDDMPAFRWWEKEHGRAIVTNHPRDAAEIERRISDGRGLLHADGASRANILSGDAPHSLLTMSTVMQLRRPGSRLGEDYAAYFSSPYNLAHTVLASIAHVARELRAAAEQRHLDVQPRIRRTLGYAPVRAWATAVQRDLQVAAVVADAHAGRPVVYTTFLAYDEVAHHSGIERSDTLAVLRDVDRQIGRIAAAAAAASRPYEIVVLSDHGQTQGATFRDRYGQTLEGLVRATCRTESVAAEGSGEDEALGRMGAALTEAASGTGLAARTVRGVTRRRQVDGEVRLGARAPADGDSAGEVRLGARAPADGDSAGEVRLGARAPADGDGDGDRDEDGGRPALPAAPEPPPEIVVMASGCLGLITFPRIPGRATRQQIDERYPDLLPTLRAHPGIGFVHVRCAEHGALVLGPRGRCRLHSGEVEGEDPLAPFGPNAAAHVLRTDGFAHCPDILVNSTYWPETGEVAAFEELVGSHGGMGGPQAYPFILAPAGWALPGEEVVGAEHMHRWMRRWLADLGHAAFRDDAHDA</sequence>
<keyword evidence="2" id="KW-1133">Transmembrane helix</keyword>
<dbReference type="AlphaFoldDB" id="A0A9E6XZK6"/>